<evidence type="ECO:0000313" key="3">
    <source>
        <dbReference type="EMBL" id="KAE9300860.1"/>
    </source>
</evidence>
<evidence type="ECO:0000313" key="4">
    <source>
        <dbReference type="Proteomes" id="UP000434957"/>
    </source>
</evidence>
<reference evidence="2 5" key="1">
    <citation type="submission" date="2018-09" db="EMBL/GenBank/DDBJ databases">
        <title>Genomic investigation of the strawberry pathogen Phytophthora fragariae indicates pathogenicity is determined by transcriptional variation in three key races.</title>
        <authorList>
            <person name="Adams T.M."/>
            <person name="Armitage A.D."/>
            <person name="Sobczyk M.K."/>
            <person name="Bates H.J."/>
            <person name="Dunwell J.M."/>
            <person name="Nellist C.F."/>
            <person name="Harrison R.J."/>
        </authorList>
    </citation>
    <scope>NUCLEOTIDE SEQUENCE [LARGE SCALE GENOMIC DNA]</scope>
    <source>
        <strain evidence="2 5">SCRP324</strain>
        <strain evidence="3 4">SCRP333</strain>
    </source>
</reference>
<evidence type="ECO:0000313" key="2">
    <source>
        <dbReference type="EMBL" id="KAE8987591.1"/>
    </source>
</evidence>
<feature type="compositionally biased region" description="Acidic residues" evidence="1">
    <location>
        <begin position="38"/>
        <end position="49"/>
    </location>
</feature>
<accession>A0A6A3IZS8</accession>
<feature type="compositionally biased region" description="Basic and acidic residues" evidence="1">
    <location>
        <begin position="87"/>
        <end position="104"/>
    </location>
</feature>
<dbReference type="Proteomes" id="UP000434957">
    <property type="component" value="Unassembled WGS sequence"/>
</dbReference>
<dbReference type="EMBL" id="QXFT01002276">
    <property type="protein sequence ID" value="KAE9300860.1"/>
    <property type="molecule type" value="Genomic_DNA"/>
</dbReference>
<dbReference type="Proteomes" id="UP000435112">
    <property type="component" value="Unassembled WGS sequence"/>
</dbReference>
<evidence type="ECO:0008006" key="6">
    <source>
        <dbReference type="Google" id="ProtNLM"/>
    </source>
</evidence>
<evidence type="ECO:0000313" key="5">
    <source>
        <dbReference type="Proteomes" id="UP000435112"/>
    </source>
</evidence>
<protein>
    <recommendedName>
        <fullName evidence="6">OTU domain-containing protein</fullName>
    </recommendedName>
</protein>
<dbReference type="AlphaFoldDB" id="A0A6A3IZS8"/>
<comment type="caution">
    <text evidence="2">The sequence shown here is derived from an EMBL/GenBank/DDBJ whole genome shotgun (WGS) entry which is preliminary data.</text>
</comment>
<name>A0A6A3IZS8_9STRA</name>
<sequence length="741" mass="81851">MEAILSPEPEPATTTDAGNVSGHHSTEAPAVGTQSGADVDEEMLSEEVDMLSSYVGSSAPSHAQSPASLPGSEFPYSLQSNGGIDSTTRDGDTTQLSRTDEATRDSGVADPAPAQEGGPSLSQYGFSVGPTRAAPGMPQQLPTFLIPFHGSLTKVPTNGQCAYAALYATMTSTTETELTFTTEVVKSANVMKRSVYTLMMANLANDVECNVVDPCRELRQLYPTQPAPTDPAVATAALYTHYTQERTRTVNSQIPAAFWAGPEVLRAMAQYLREPLFLLDVDQQNDTHVQRYYYRDYTLPNGDIHETGCGGAMDDATAKTMLAHYARLHVLPVFMVLKRHEGHFYGVHHGDIAIRWHAEGDLDFTQANCRSHSWYEEVTAHIDYSQGLLAQVDYLSDDDATNTILIGAMERRARLDVIHDRLHLDTLDRDPYDIAILKSGLGAEEERIHTLAGTGRYDAHLEPVHTSGGLHGSDKRSRISPQGYVVMSTLQRILNAINMDPELVSDRSKFRHLKAENATAITGWLSQDHSSMRKPQFKGASADFLPLMRWLTTHRAEMQSLLNYVPYPEIVAKMLPSELLLTWGEMEVYDLQVATIRSVIQREDASAAAKEYCRTWLAACTTAEGADRDRTLAKDPTRWKRLIGLYAAAPDCACPLDVREECWYVLHTLPHVVWAWKTTPWGGLPRSQLGAIFKAHPAVQLVCHRIVTDDAWGFTVQLPTGMTWDARMDAMAVGLAAPRRH</sequence>
<feature type="compositionally biased region" description="Polar residues" evidence="1">
    <location>
        <begin position="77"/>
        <end position="86"/>
    </location>
</feature>
<proteinExistence type="predicted"/>
<organism evidence="2 5">
    <name type="scientific">Phytophthora rubi</name>
    <dbReference type="NCBI Taxonomy" id="129364"/>
    <lineage>
        <taxon>Eukaryota</taxon>
        <taxon>Sar</taxon>
        <taxon>Stramenopiles</taxon>
        <taxon>Oomycota</taxon>
        <taxon>Peronosporomycetes</taxon>
        <taxon>Peronosporales</taxon>
        <taxon>Peronosporaceae</taxon>
        <taxon>Phytophthora</taxon>
    </lineage>
</organism>
<evidence type="ECO:0000256" key="1">
    <source>
        <dbReference type="SAM" id="MobiDB-lite"/>
    </source>
</evidence>
<dbReference type="OrthoDB" id="129059at2759"/>
<feature type="region of interest" description="Disordered" evidence="1">
    <location>
        <begin position="1"/>
        <end position="133"/>
    </location>
</feature>
<dbReference type="EMBL" id="QXFU01002304">
    <property type="protein sequence ID" value="KAE8987591.1"/>
    <property type="molecule type" value="Genomic_DNA"/>
</dbReference>
<keyword evidence="4" id="KW-1185">Reference proteome</keyword>
<feature type="compositionally biased region" description="Low complexity" evidence="1">
    <location>
        <begin position="57"/>
        <end position="70"/>
    </location>
</feature>
<gene>
    <name evidence="2" type="ORF">PR002_g22006</name>
    <name evidence="3" type="ORF">PR003_g22659</name>
</gene>